<dbReference type="InterPro" id="IPR022791">
    <property type="entry name" value="L-PG_synthase/AglD"/>
</dbReference>
<feature type="transmembrane region" description="Helical" evidence="6">
    <location>
        <begin position="516"/>
        <end position="536"/>
    </location>
</feature>
<keyword evidence="8" id="KW-1185">Reference proteome</keyword>
<feature type="transmembrane region" description="Helical" evidence="6">
    <location>
        <begin position="64"/>
        <end position="88"/>
    </location>
</feature>
<dbReference type="Pfam" id="PF03706">
    <property type="entry name" value="LPG_synthase_TM"/>
    <property type="match status" value="1"/>
</dbReference>
<keyword evidence="5 6" id="KW-0472">Membrane</keyword>
<comment type="subcellular location">
    <subcellularLocation>
        <location evidence="1">Cell membrane</location>
        <topology evidence="1">Multi-pass membrane protein</topology>
    </subcellularLocation>
</comment>
<dbReference type="NCBIfam" id="TIGR00374">
    <property type="entry name" value="flippase-like domain"/>
    <property type="match status" value="1"/>
</dbReference>
<feature type="transmembrane region" description="Helical" evidence="6">
    <location>
        <begin position="22"/>
        <end position="44"/>
    </location>
</feature>
<feature type="transmembrane region" description="Helical" evidence="6">
    <location>
        <begin position="733"/>
        <end position="755"/>
    </location>
</feature>
<evidence type="ECO:0000313" key="8">
    <source>
        <dbReference type="Proteomes" id="UP001232536"/>
    </source>
</evidence>
<evidence type="ECO:0000256" key="5">
    <source>
        <dbReference type="ARBA" id="ARBA00023136"/>
    </source>
</evidence>
<dbReference type="RefSeq" id="WP_304600425.1">
    <property type="nucleotide sequence ID" value="NZ_JAUQYP010000001.1"/>
</dbReference>
<feature type="transmembrane region" description="Helical" evidence="6">
    <location>
        <begin position="476"/>
        <end position="496"/>
    </location>
</feature>
<comment type="caution">
    <text evidence="7">The sequence shown here is derived from an EMBL/GenBank/DDBJ whole genome shotgun (WGS) entry which is preliminary data.</text>
</comment>
<feature type="transmembrane region" description="Helical" evidence="6">
    <location>
        <begin position="548"/>
        <end position="569"/>
    </location>
</feature>
<feature type="transmembrane region" description="Helical" evidence="6">
    <location>
        <begin position="627"/>
        <end position="648"/>
    </location>
</feature>
<dbReference type="SUPFAM" id="SSF56112">
    <property type="entry name" value="Protein kinase-like (PK-like)"/>
    <property type="match status" value="1"/>
</dbReference>
<reference evidence="7 8" key="1">
    <citation type="submission" date="2023-07" db="EMBL/GenBank/DDBJ databases">
        <title>Description of novel actinomycetes strains, isolated from tidal flat sediment.</title>
        <authorList>
            <person name="Lu C."/>
        </authorList>
    </citation>
    <scope>NUCLEOTIDE SEQUENCE [LARGE SCALE GENOMIC DNA]</scope>
    <source>
        <strain evidence="7 8">SYSU T00b441</strain>
    </source>
</reference>
<evidence type="ECO:0000313" key="7">
    <source>
        <dbReference type="EMBL" id="MDO8106780.1"/>
    </source>
</evidence>
<dbReference type="PANTHER" id="PTHR39087">
    <property type="entry name" value="UPF0104 MEMBRANE PROTEIN MJ1595"/>
    <property type="match status" value="1"/>
</dbReference>
<name>A0ABT9D8A8_9CELL</name>
<feature type="transmembrane region" description="Helical" evidence="6">
    <location>
        <begin position="673"/>
        <end position="695"/>
    </location>
</feature>
<dbReference type="EMBL" id="JAUQYP010000001">
    <property type="protein sequence ID" value="MDO8106780.1"/>
    <property type="molecule type" value="Genomic_DNA"/>
</dbReference>
<feature type="transmembrane region" description="Helical" evidence="6">
    <location>
        <begin position="100"/>
        <end position="121"/>
    </location>
</feature>
<dbReference type="InterPro" id="IPR011009">
    <property type="entry name" value="Kinase-like_dom_sf"/>
</dbReference>
<feature type="transmembrane region" description="Helical" evidence="6">
    <location>
        <begin position="581"/>
        <end position="606"/>
    </location>
</feature>
<dbReference type="Proteomes" id="UP001232536">
    <property type="component" value="Unassembled WGS sequence"/>
</dbReference>
<sequence length="780" mass="80623">MATSGVQVVDRSSARIRSAEDAAGAALAAAGVVVVLLLAVYAHATTSGVAQDVQGIDALLGKLLVVPVAVLAGAVAVLVPVTVLLDLAVRRSGRLVVETVLGGLAGVAIAAAMVAVLQAVGNDPLTQALTLPGSAVVSVPLEWATIAGLLTVAGPRSVRRSVAWSQNAVGITIGVQLVAGRVSLPGVAVALLLGRLAGCLVRLVGGVPTERAYGSALVEGLRRVGIQPRRLTRLPGDGARTYEVTTDDGELALRVLDGDRQVLGVATRLWRSLRLRGIEGRAWLSLRQAAERAALVAHAARVAGVRTPLLLAVGQSQDSMLLVSEPAPGTVLAEAEPSDEVLVDAWRQLAAAHHAGLAHRTLDADAVRVDDQGQAWLLRWDDGDLAVPDLTRRIDEAQMLAVQAIAVGVPRALRAAREILPAEELAAVAPVVQPVVMPRATRAALRERADLLPALREALAQDLGESEVEPVRLTRFSLGTLLTVVLPVVALVVLLARFNVDQVVAAVEGSDWRWSLVSFGLGLATFVGAALTVQAFSPVRLPLWRVTLVQAGGAFLALAAPAHLGAGALNVRLMVRRGVAASLAVATVALVQISQFVVTLALLVVLSVASGSAAATALLPSEGTLELIAAAVLLLAVLGLIAPLRRWALGKIVPMLEQVWPRLIDVLGEPGRVVVALLGNAVLTVGWVLAFDAALAAFGIRLSLIQVAVIYFAGNLAGSAVPTPGGLGGIEFALIGLLTAAGVNAGVAASAVLLFRVATYWLQIPIGWGAMRLLHRAGEL</sequence>
<proteinExistence type="predicted"/>
<feature type="transmembrane region" description="Helical" evidence="6">
    <location>
        <begin position="702"/>
        <end position="721"/>
    </location>
</feature>
<organism evidence="7 8">
    <name type="scientific">Actinotalea lenta</name>
    <dbReference type="NCBI Taxonomy" id="3064654"/>
    <lineage>
        <taxon>Bacteria</taxon>
        <taxon>Bacillati</taxon>
        <taxon>Actinomycetota</taxon>
        <taxon>Actinomycetes</taxon>
        <taxon>Micrococcales</taxon>
        <taxon>Cellulomonadaceae</taxon>
        <taxon>Actinotalea</taxon>
    </lineage>
</organism>
<evidence type="ECO:0000256" key="6">
    <source>
        <dbReference type="SAM" id="Phobius"/>
    </source>
</evidence>
<gene>
    <name evidence="7" type="ORF">Q6348_06160</name>
</gene>
<evidence type="ECO:0000256" key="2">
    <source>
        <dbReference type="ARBA" id="ARBA00022475"/>
    </source>
</evidence>
<evidence type="ECO:0000256" key="1">
    <source>
        <dbReference type="ARBA" id="ARBA00004651"/>
    </source>
</evidence>
<keyword evidence="2" id="KW-1003">Cell membrane</keyword>
<accession>A0ABT9D8A8</accession>
<keyword evidence="4 6" id="KW-1133">Transmembrane helix</keyword>
<protein>
    <submittedName>
        <fullName evidence="7">Lysylphosphatidylglycerol synthase transmembrane domain-containing protein</fullName>
    </submittedName>
</protein>
<evidence type="ECO:0000256" key="3">
    <source>
        <dbReference type="ARBA" id="ARBA00022692"/>
    </source>
</evidence>
<dbReference type="PANTHER" id="PTHR39087:SF2">
    <property type="entry name" value="UPF0104 MEMBRANE PROTEIN MJ1595"/>
    <property type="match status" value="1"/>
</dbReference>
<keyword evidence="3 6" id="KW-0812">Transmembrane</keyword>
<evidence type="ECO:0000256" key="4">
    <source>
        <dbReference type="ARBA" id="ARBA00022989"/>
    </source>
</evidence>